<name>A0A940NFW2_9BACI</name>
<dbReference type="EMBL" id="JAGIYQ010000003">
    <property type="protein sequence ID" value="MBP0724704.1"/>
    <property type="molecule type" value="Genomic_DNA"/>
</dbReference>
<dbReference type="CDD" id="cd07731">
    <property type="entry name" value="ComA-like_MBL-fold"/>
    <property type="match status" value="1"/>
</dbReference>
<dbReference type="SMART" id="SM00849">
    <property type="entry name" value="Lactamase_B"/>
    <property type="match status" value="1"/>
</dbReference>
<proteinExistence type="predicted"/>
<reference evidence="2" key="1">
    <citation type="submission" date="2021-04" db="EMBL/GenBank/DDBJ databases">
        <title>Genome seq and assembly of Bacillus sp.</title>
        <authorList>
            <person name="Chhetri G."/>
        </authorList>
    </citation>
    <scope>NUCLEOTIDE SEQUENCE</scope>
    <source>
        <strain evidence="2">RG28</strain>
    </source>
</reference>
<sequence length="295" mass="33175">MKRKLVYKILSLFLIMGIFVISIHKISAQASTHLPSLSNELLVIRFLNVGQGDASLITFPNGKVMLIDGGDIEHGKVVVNKLKKYHVQKIDTIVSTHPDIDHIGGLITVLKQYKVGKVIESGKKYGGHAYYLFKKVIQSKHIPIIIAKKNNKINIDHKVSLTILNSAHKNESNNDSSIVIKLLYHQLSVLFTGDIEKKAESRLIKNPDISSKVLKVAHHGSFTSTTSKFLKQVNPMVAIISYKKRNPYGHPHKSVMRRLQKNGLRIYSTAKNDDVEIVSTGNRHFIEDEEVKFAK</sequence>
<dbReference type="Proteomes" id="UP000682134">
    <property type="component" value="Unassembled WGS sequence"/>
</dbReference>
<dbReference type="AlphaFoldDB" id="A0A940NFW2"/>
<dbReference type="Gene3D" id="3.60.15.10">
    <property type="entry name" value="Ribonuclease Z/Hydroxyacylglutathione hydrolase-like"/>
    <property type="match status" value="1"/>
</dbReference>
<dbReference type="PANTHER" id="PTHR30619">
    <property type="entry name" value="DNA INTERNALIZATION/COMPETENCE PROTEIN COMEC/REC2"/>
    <property type="match status" value="1"/>
</dbReference>
<feature type="domain" description="Metallo-beta-lactamase" evidence="1">
    <location>
        <begin position="51"/>
        <end position="243"/>
    </location>
</feature>
<protein>
    <submittedName>
        <fullName evidence="2">MBL fold metallo-hydrolase</fullName>
    </submittedName>
</protein>
<evidence type="ECO:0000259" key="1">
    <source>
        <dbReference type="SMART" id="SM00849"/>
    </source>
</evidence>
<dbReference type="InterPro" id="IPR052159">
    <property type="entry name" value="Competence_DNA_uptake"/>
</dbReference>
<evidence type="ECO:0000313" key="2">
    <source>
        <dbReference type="EMBL" id="MBP0724704.1"/>
    </source>
</evidence>
<keyword evidence="3" id="KW-1185">Reference proteome</keyword>
<dbReference type="InterPro" id="IPR036866">
    <property type="entry name" value="RibonucZ/Hydroxyglut_hydro"/>
</dbReference>
<evidence type="ECO:0000313" key="3">
    <source>
        <dbReference type="Proteomes" id="UP000682134"/>
    </source>
</evidence>
<dbReference type="InterPro" id="IPR001279">
    <property type="entry name" value="Metallo-B-lactamas"/>
</dbReference>
<dbReference type="PANTHER" id="PTHR30619:SF7">
    <property type="entry name" value="BETA-LACTAMASE DOMAIN PROTEIN"/>
    <property type="match status" value="1"/>
</dbReference>
<gene>
    <name evidence="2" type="ORF">J5Y03_05815</name>
</gene>
<accession>A0A940NFW2</accession>
<organism evidence="2 3">
    <name type="scientific">Gottfriedia endophytica</name>
    <dbReference type="NCBI Taxonomy" id="2820819"/>
    <lineage>
        <taxon>Bacteria</taxon>
        <taxon>Bacillati</taxon>
        <taxon>Bacillota</taxon>
        <taxon>Bacilli</taxon>
        <taxon>Bacillales</taxon>
        <taxon>Bacillaceae</taxon>
        <taxon>Gottfriedia</taxon>
    </lineage>
</organism>
<dbReference type="RefSeq" id="WP_209403499.1">
    <property type="nucleotide sequence ID" value="NZ_JAGIYQ010000003.1"/>
</dbReference>
<dbReference type="Pfam" id="PF00753">
    <property type="entry name" value="Lactamase_B"/>
    <property type="match status" value="1"/>
</dbReference>
<dbReference type="SUPFAM" id="SSF56281">
    <property type="entry name" value="Metallo-hydrolase/oxidoreductase"/>
    <property type="match status" value="1"/>
</dbReference>
<comment type="caution">
    <text evidence="2">The sequence shown here is derived from an EMBL/GenBank/DDBJ whole genome shotgun (WGS) entry which is preliminary data.</text>
</comment>
<dbReference type="InterPro" id="IPR035681">
    <property type="entry name" value="ComA-like_MBL"/>
</dbReference>